<feature type="chain" id="PRO_5004931443" evidence="15">
    <location>
        <begin position="28"/>
        <end position="558"/>
    </location>
</feature>
<feature type="domain" description="Peptidase A1" evidence="16">
    <location>
        <begin position="121"/>
        <end position="468"/>
    </location>
</feature>
<evidence type="ECO:0000256" key="9">
    <source>
        <dbReference type="ARBA" id="ARBA00023136"/>
    </source>
</evidence>
<evidence type="ECO:0000313" key="18">
    <source>
        <dbReference type="Proteomes" id="UP000030645"/>
    </source>
</evidence>
<comment type="subcellular location">
    <subcellularLocation>
        <location evidence="1">Cell membrane</location>
        <topology evidence="1">Lipid-anchor</topology>
        <topology evidence="1">GPI-anchor</topology>
    </subcellularLocation>
</comment>
<keyword evidence="8 13" id="KW-0378">Hydrolase</keyword>
<dbReference type="FunFam" id="2.40.70.10:FF:000014">
    <property type="entry name" value="Aspartyl protease family protein 1"/>
    <property type="match status" value="1"/>
</dbReference>
<keyword evidence="4" id="KW-0336">GPI-anchor</keyword>
<evidence type="ECO:0000256" key="2">
    <source>
        <dbReference type="ARBA" id="ARBA00007447"/>
    </source>
</evidence>
<evidence type="ECO:0000256" key="1">
    <source>
        <dbReference type="ARBA" id="ARBA00004609"/>
    </source>
</evidence>
<dbReference type="PANTHER" id="PTHR13683">
    <property type="entry name" value="ASPARTYL PROTEASES"/>
    <property type="match status" value="1"/>
</dbReference>
<keyword evidence="5 13" id="KW-0645">Protease</keyword>
<reference evidence="18" key="1">
    <citation type="submission" date="2013-01" db="EMBL/GenBank/DDBJ databases">
        <title>Draft Genome Sequence of a Mulberry Tree, Morus notabilis C.K. Schneid.</title>
        <authorList>
            <person name="He N."/>
            <person name="Zhao S."/>
        </authorList>
    </citation>
    <scope>NUCLEOTIDE SEQUENCE</scope>
</reference>
<organism evidence="17 18">
    <name type="scientific">Morus notabilis</name>
    <dbReference type="NCBI Taxonomy" id="981085"/>
    <lineage>
        <taxon>Eukaryota</taxon>
        <taxon>Viridiplantae</taxon>
        <taxon>Streptophyta</taxon>
        <taxon>Embryophyta</taxon>
        <taxon>Tracheophyta</taxon>
        <taxon>Spermatophyta</taxon>
        <taxon>Magnoliopsida</taxon>
        <taxon>eudicotyledons</taxon>
        <taxon>Gunneridae</taxon>
        <taxon>Pentapetalae</taxon>
        <taxon>rosids</taxon>
        <taxon>fabids</taxon>
        <taxon>Rosales</taxon>
        <taxon>Moraceae</taxon>
        <taxon>Moreae</taxon>
        <taxon>Morus</taxon>
    </lineage>
</organism>
<dbReference type="AlphaFoldDB" id="W9RJK6"/>
<dbReference type="PROSITE" id="PS00141">
    <property type="entry name" value="ASP_PROTEASE"/>
    <property type="match status" value="1"/>
</dbReference>
<evidence type="ECO:0000256" key="5">
    <source>
        <dbReference type="ARBA" id="ARBA00022670"/>
    </source>
</evidence>
<dbReference type="Gene3D" id="2.40.70.10">
    <property type="entry name" value="Acid Proteases"/>
    <property type="match status" value="2"/>
</dbReference>
<keyword evidence="9" id="KW-0472">Membrane</keyword>
<dbReference type="eggNOG" id="KOG1339">
    <property type="taxonomic scope" value="Eukaryota"/>
</dbReference>
<evidence type="ECO:0000313" key="17">
    <source>
        <dbReference type="EMBL" id="EXB80874.1"/>
    </source>
</evidence>
<dbReference type="Pfam" id="PF14541">
    <property type="entry name" value="TAXi_C"/>
    <property type="match status" value="1"/>
</dbReference>
<sequence length="558" mass="60292">MAARSRPLLLLMAAVFCLLAGADNAAAITLSARVIHRFSDEARLLRAPRNGSGNGGELYASTSSSSSSASWPRRSSVEYYQMLFASDVQRQKMKLGSQFQFLFPSEGSQTISFGNDFGWLHYTWINIGTPNVSFLVALDVGSDLLWVPCDCVQCAPLSASYYSSLDRDLNEYSPSGSSSSNHLSCSHQLCQLGPSCKSPKQPCPYVVSYYTENTSTSGLLVEDILHLAAWGNDTSNSSVQAPVIIGCGMKQSGGYLDGVAPDGLMGLGLGEISVPSFLSKAGFVRNSFSLCFDEDNSGRIFFGDQGPVNQQSTSFLPSTPNGNYDTYIVGVQAFCIGNSCMKQTGFKALVDSGTSFTYVPQEVYEKVSKEFDRRVNATRTSYEGYPWKYCYKTSSQALPKIPSVVLVFPANNSFVVSYPIFPINGEEGAIGFCLAIQPGDEEIGTIGQNFMTGYRMVFDREALKLGWSRSNCQDLTDAKNMNLTPPTKGTPSNPLPTNEQQSTHGEHAVAPAVAGRAPSKPSAASIRLTASPSCLLRLSLLIILLHLVLDVKVDTGFC</sequence>
<dbReference type="SUPFAM" id="SSF50630">
    <property type="entry name" value="Acid proteases"/>
    <property type="match status" value="1"/>
</dbReference>
<dbReference type="InterPro" id="IPR032861">
    <property type="entry name" value="TAXi_N"/>
</dbReference>
<dbReference type="GO" id="GO:0098552">
    <property type="term" value="C:side of membrane"/>
    <property type="evidence" value="ECO:0007669"/>
    <property type="project" value="UniProtKB-KW"/>
</dbReference>
<keyword evidence="7 13" id="KW-0064">Aspartyl protease</keyword>
<dbReference type="KEGG" id="mnt:21403041"/>
<evidence type="ECO:0000256" key="12">
    <source>
        <dbReference type="PIRSR" id="PIRSR601461-1"/>
    </source>
</evidence>
<feature type="compositionally biased region" description="Polar residues" evidence="14">
    <location>
        <begin position="476"/>
        <end position="503"/>
    </location>
</feature>
<dbReference type="InterPro" id="IPR021109">
    <property type="entry name" value="Peptidase_aspartic_dom_sf"/>
</dbReference>
<dbReference type="PRINTS" id="PR00792">
    <property type="entry name" value="PEPSIN"/>
</dbReference>
<feature type="region of interest" description="Disordered" evidence="14">
    <location>
        <begin position="476"/>
        <end position="514"/>
    </location>
</feature>
<evidence type="ECO:0000256" key="13">
    <source>
        <dbReference type="RuleBase" id="RU000454"/>
    </source>
</evidence>
<dbReference type="STRING" id="981085.W9RJK6"/>
<keyword evidence="6 15" id="KW-0732">Signal</keyword>
<keyword evidence="3" id="KW-1003">Cell membrane</keyword>
<evidence type="ECO:0000256" key="4">
    <source>
        <dbReference type="ARBA" id="ARBA00022622"/>
    </source>
</evidence>
<dbReference type="PANTHER" id="PTHR13683:SF743">
    <property type="entry name" value="ASPARTIC PROTEINASE-LIKE PROTEIN 1"/>
    <property type="match status" value="1"/>
</dbReference>
<dbReference type="Proteomes" id="UP000030645">
    <property type="component" value="Unassembled WGS sequence"/>
</dbReference>
<evidence type="ECO:0000256" key="7">
    <source>
        <dbReference type="ARBA" id="ARBA00022750"/>
    </source>
</evidence>
<evidence type="ECO:0000256" key="10">
    <source>
        <dbReference type="ARBA" id="ARBA00023180"/>
    </source>
</evidence>
<dbReference type="InterPro" id="IPR001461">
    <property type="entry name" value="Aspartic_peptidase_A1"/>
</dbReference>
<evidence type="ECO:0000259" key="16">
    <source>
        <dbReference type="PROSITE" id="PS51767"/>
    </source>
</evidence>
<keyword evidence="10" id="KW-0325">Glycoprotein</keyword>
<feature type="active site" evidence="12">
    <location>
        <position position="351"/>
    </location>
</feature>
<gene>
    <name evidence="17" type="ORF">L484_020133</name>
</gene>
<keyword evidence="18" id="KW-1185">Reference proteome</keyword>
<dbReference type="EMBL" id="KE344827">
    <property type="protein sequence ID" value="EXB80874.1"/>
    <property type="molecule type" value="Genomic_DNA"/>
</dbReference>
<evidence type="ECO:0000256" key="3">
    <source>
        <dbReference type="ARBA" id="ARBA00022475"/>
    </source>
</evidence>
<dbReference type="GO" id="GO:0006508">
    <property type="term" value="P:proteolysis"/>
    <property type="evidence" value="ECO:0007669"/>
    <property type="project" value="UniProtKB-KW"/>
</dbReference>
<dbReference type="PROSITE" id="PS51767">
    <property type="entry name" value="PEPTIDASE_A1"/>
    <property type="match status" value="1"/>
</dbReference>
<evidence type="ECO:0000256" key="8">
    <source>
        <dbReference type="ARBA" id="ARBA00022801"/>
    </source>
</evidence>
<keyword evidence="11" id="KW-0449">Lipoprotein</keyword>
<dbReference type="Pfam" id="PF14543">
    <property type="entry name" value="TAXi_N"/>
    <property type="match status" value="1"/>
</dbReference>
<dbReference type="OrthoDB" id="2747330at2759"/>
<name>W9RJK6_9ROSA</name>
<dbReference type="FunFam" id="2.40.70.10:FF:000012">
    <property type="entry name" value="Aspartyl protease family protein 1"/>
    <property type="match status" value="1"/>
</dbReference>
<dbReference type="InterPro" id="IPR032799">
    <property type="entry name" value="TAXi_C"/>
</dbReference>
<evidence type="ECO:0000256" key="14">
    <source>
        <dbReference type="SAM" id="MobiDB-lite"/>
    </source>
</evidence>
<dbReference type="InterPro" id="IPR001969">
    <property type="entry name" value="Aspartic_peptidase_AS"/>
</dbReference>
<evidence type="ECO:0000256" key="15">
    <source>
        <dbReference type="SAM" id="SignalP"/>
    </source>
</evidence>
<protein>
    <submittedName>
        <fullName evidence="17">Aspartic proteinase-like protein 1</fullName>
    </submittedName>
</protein>
<comment type="similarity">
    <text evidence="2 13">Belongs to the peptidase A1 family.</text>
</comment>
<accession>W9RJK6</accession>
<dbReference type="GO" id="GO:0005886">
    <property type="term" value="C:plasma membrane"/>
    <property type="evidence" value="ECO:0007669"/>
    <property type="project" value="UniProtKB-SubCell"/>
</dbReference>
<dbReference type="InterPro" id="IPR033121">
    <property type="entry name" value="PEPTIDASE_A1"/>
</dbReference>
<proteinExistence type="inferred from homology"/>
<evidence type="ECO:0000256" key="11">
    <source>
        <dbReference type="ARBA" id="ARBA00023288"/>
    </source>
</evidence>
<feature type="signal peptide" evidence="15">
    <location>
        <begin position="1"/>
        <end position="27"/>
    </location>
</feature>
<evidence type="ECO:0000256" key="6">
    <source>
        <dbReference type="ARBA" id="ARBA00022729"/>
    </source>
</evidence>
<dbReference type="GO" id="GO:0004190">
    <property type="term" value="F:aspartic-type endopeptidase activity"/>
    <property type="evidence" value="ECO:0007669"/>
    <property type="project" value="UniProtKB-KW"/>
</dbReference>
<feature type="active site" evidence="12">
    <location>
        <position position="139"/>
    </location>
</feature>